<dbReference type="EMBL" id="ABZS01000150">
    <property type="protein sequence ID" value="EEP60114.1"/>
    <property type="molecule type" value="Genomic_DNA"/>
</dbReference>
<dbReference type="Proteomes" id="UP000005540">
    <property type="component" value="Unassembled WGS sequence"/>
</dbReference>
<comment type="caution">
    <text evidence="1">The sequence shown here is derived from an EMBL/GenBank/DDBJ whole genome shotgun (WGS) entry which is preliminary data.</text>
</comment>
<gene>
    <name evidence="1" type="ORF">SULYE_1397</name>
</gene>
<proteinExistence type="predicted"/>
<dbReference type="InterPro" id="IPR036412">
    <property type="entry name" value="HAD-like_sf"/>
</dbReference>
<feature type="non-terminal residue" evidence="1">
    <location>
        <position position="1"/>
    </location>
</feature>
<accession>C4FLE3</accession>
<protein>
    <submittedName>
        <fullName evidence="1">Putative phosphoglycolate phosphatase</fullName>
    </submittedName>
</protein>
<evidence type="ECO:0000313" key="1">
    <source>
        <dbReference type="EMBL" id="EEP60114.1"/>
    </source>
</evidence>
<organism evidence="1 2">
    <name type="scientific">Sulfurihydrogenibium yellowstonense SS-5</name>
    <dbReference type="NCBI Taxonomy" id="432331"/>
    <lineage>
        <taxon>Bacteria</taxon>
        <taxon>Pseudomonadati</taxon>
        <taxon>Aquificota</taxon>
        <taxon>Aquificia</taxon>
        <taxon>Aquificales</taxon>
        <taxon>Hydrogenothermaceae</taxon>
        <taxon>Sulfurihydrogenibium</taxon>
    </lineage>
</organism>
<dbReference type="AlphaFoldDB" id="C4FLE3"/>
<dbReference type="SUPFAM" id="SSF56784">
    <property type="entry name" value="HAD-like"/>
    <property type="match status" value="1"/>
</dbReference>
<name>C4FLE3_9AQUI</name>
<keyword evidence="2" id="KW-1185">Reference proteome</keyword>
<sequence length="85" mass="10223">IPNPHLRKPSSYPLKTFFKKFDYKEPVFYIGDTIADLMMVYNYNREEGKNVEFILYQNNHNYNHPAKYKIKQPQELLNIIKGVKK</sequence>
<evidence type="ECO:0000313" key="2">
    <source>
        <dbReference type="Proteomes" id="UP000005540"/>
    </source>
</evidence>
<reference evidence="1 2" key="1">
    <citation type="submission" date="2009-04" db="EMBL/GenBank/DDBJ databases">
        <authorList>
            <person name="Reysenbach A.-L."/>
            <person name="Heidelberg J.F."/>
            <person name="Nelson W.C."/>
        </authorList>
    </citation>
    <scope>NUCLEOTIDE SEQUENCE [LARGE SCALE GENOMIC DNA]</scope>
    <source>
        <strain evidence="1 2">SS-5</strain>
    </source>
</reference>